<dbReference type="AlphaFoldDB" id="A0A9W6B7P7"/>
<feature type="chain" id="PRO_5040892714" evidence="1">
    <location>
        <begin position="22"/>
        <end position="424"/>
    </location>
</feature>
<keyword evidence="1" id="KW-0732">Signal</keyword>
<dbReference type="EMBL" id="BRVP01000038">
    <property type="protein sequence ID" value="GLB54153.1"/>
    <property type="molecule type" value="Genomic_DNA"/>
</dbReference>
<proteinExistence type="predicted"/>
<protein>
    <submittedName>
        <fullName evidence="2">Membrane protein</fullName>
    </submittedName>
</protein>
<name>A0A9W6B7P7_9FLAO</name>
<keyword evidence="3" id="KW-1185">Reference proteome</keyword>
<feature type="signal peptide" evidence="1">
    <location>
        <begin position="1"/>
        <end position="21"/>
    </location>
</feature>
<reference evidence="2" key="1">
    <citation type="submission" date="2022-07" db="EMBL/GenBank/DDBJ databases">
        <title>Taxonomy of Novel Oxalotrophic and Methylotrophic Bacteria.</title>
        <authorList>
            <person name="Sahin N."/>
            <person name="Tani A."/>
        </authorList>
    </citation>
    <scope>NUCLEOTIDE SEQUENCE</scope>
    <source>
        <strain evidence="2">AM327</strain>
    </source>
</reference>
<comment type="caution">
    <text evidence="2">The sequence shown here is derived from an EMBL/GenBank/DDBJ whole genome shotgun (WGS) entry which is preliminary data.</text>
</comment>
<organism evidence="2 3">
    <name type="scientific">Neptunitalea chrysea</name>
    <dbReference type="NCBI Taxonomy" id="1647581"/>
    <lineage>
        <taxon>Bacteria</taxon>
        <taxon>Pseudomonadati</taxon>
        <taxon>Bacteroidota</taxon>
        <taxon>Flavobacteriia</taxon>
        <taxon>Flavobacteriales</taxon>
        <taxon>Flavobacteriaceae</taxon>
        <taxon>Neptunitalea</taxon>
    </lineage>
</organism>
<dbReference type="Gene3D" id="2.40.160.60">
    <property type="entry name" value="Outer membrane protein transport protein (OMPP1/FadL/TodX)"/>
    <property type="match status" value="1"/>
</dbReference>
<evidence type="ECO:0000313" key="2">
    <source>
        <dbReference type="EMBL" id="GLB54153.1"/>
    </source>
</evidence>
<dbReference type="Proteomes" id="UP001143545">
    <property type="component" value="Unassembled WGS sequence"/>
</dbReference>
<accession>A0A9W6B7P7</accession>
<dbReference type="SUPFAM" id="SSF56935">
    <property type="entry name" value="Porins"/>
    <property type="match status" value="1"/>
</dbReference>
<sequence>MIKKLIAIVAVLVLGNTAVKAQVGTASPYSFYGIGSLKFRGTMENRAMGGISLFPDSLSMSIKNPASLGELNFTNFAIGATFTQLNLKSDSGDEKAKSSSFDYLVLGFPINKKMGVNFGLLPYSSVGYALQSITENGDYTRLTRLEGEGGMNKVFVSFGYEITKNLSIGAKGNYDFGKIENSIISSTQGVELSTKENNVSSLSGLDYTLSVNYTQPLKNKYALYAMGLYSPQASVTSDNERLYQTISIFDNGYEAVREEYDADLAANGLDKTTIKLPSSATLGLGFGKNNIWFVGAEYEYTQMSKLSNEFLTVNGLAYKDGYEYRLGAMLTPEYNSFTSYFKRATYRLGLRYENTGMVINDEEITDFGISFGVGLPVGRISKLNLGLDIGSRGTTNNSLIQENYISFRVGLSLIDRWFIKNKFN</sequence>
<evidence type="ECO:0000313" key="3">
    <source>
        <dbReference type="Proteomes" id="UP001143545"/>
    </source>
</evidence>
<gene>
    <name evidence="2" type="ORF">NBRC110019_31940</name>
</gene>
<evidence type="ECO:0000256" key="1">
    <source>
        <dbReference type="SAM" id="SignalP"/>
    </source>
</evidence>
<dbReference type="RefSeq" id="WP_281756536.1">
    <property type="nucleotide sequence ID" value="NZ_BRVP01000038.1"/>
</dbReference>